<dbReference type="SUPFAM" id="SSF55257">
    <property type="entry name" value="RBP11-like subunits of RNA polymerase"/>
    <property type="match status" value="1"/>
</dbReference>
<evidence type="ECO:0000256" key="3">
    <source>
        <dbReference type="ARBA" id="ARBA00022478"/>
    </source>
</evidence>
<dbReference type="Pfam" id="PF03118">
    <property type="entry name" value="RNA_pol_A_CTD"/>
    <property type="match status" value="1"/>
</dbReference>
<evidence type="ECO:0000256" key="6">
    <source>
        <dbReference type="ARBA" id="ARBA00023163"/>
    </source>
</evidence>
<dbReference type="NCBIfam" id="NF003513">
    <property type="entry name" value="PRK05182.1-2"/>
    <property type="match status" value="1"/>
</dbReference>
<dbReference type="InterPro" id="IPR036643">
    <property type="entry name" value="RNApol_insert_sf"/>
</dbReference>
<dbReference type="Gene3D" id="2.170.120.12">
    <property type="entry name" value="DNA-directed RNA polymerase, insert domain"/>
    <property type="match status" value="1"/>
</dbReference>
<dbReference type="InterPro" id="IPR011773">
    <property type="entry name" value="DNA-dir_RpoA"/>
</dbReference>
<accession>A0A382AY06</accession>
<dbReference type="GO" id="GO:0003677">
    <property type="term" value="F:DNA binding"/>
    <property type="evidence" value="ECO:0007669"/>
    <property type="project" value="InterPro"/>
</dbReference>
<dbReference type="SUPFAM" id="SSF56553">
    <property type="entry name" value="Insert subdomain of RNA polymerase alpha subunit"/>
    <property type="match status" value="1"/>
</dbReference>
<dbReference type="SMART" id="SM00662">
    <property type="entry name" value="RPOLD"/>
    <property type="match status" value="1"/>
</dbReference>
<evidence type="ECO:0000256" key="7">
    <source>
        <dbReference type="ARBA" id="ARBA00048552"/>
    </source>
</evidence>
<reference evidence="9" key="1">
    <citation type="submission" date="2018-05" db="EMBL/GenBank/DDBJ databases">
        <authorList>
            <person name="Lanie J.A."/>
            <person name="Ng W.-L."/>
            <person name="Kazmierczak K.M."/>
            <person name="Andrzejewski T.M."/>
            <person name="Davidsen T.M."/>
            <person name="Wayne K.J."/>
            <person name="Tettelin H."/>
            <person name="Glass J.I."/>
            <person name="Rusch D."/>
            <person name="Podicherti R."/>
            <person name="Tsui H.-C.T."/>
            <person name="Winkler M.E."/>
        </authorList>
    </citation>
    <scope>NUCLEOTIDE SEQUENCE</scope>
</reference>
<evidence type="ECO:0000256" key="1">
    <source>
        <dbReference type="ARBA" id="ARBA00007123"/>
    </source>
</evidence>
<dbReference type="FunFam" id="2.170.120.12:FF:000001">
    <property type="entry name" value="DNA-directed RNA polymerase subunit alpha"/>
    <property type="match status" value="1"/>
</dbReference>
<keyword evidence="5" id="KW-0548">Nucleotidyltransferase</keyword>
<feature type="domain" description="DNA-directed RNA polymerase RpoA/D/Rpb3-type" evidence="8">
    <location>
        <begin position="35"/>
        <end position="241"/>
    </location>
</feature>
<dbReference type="GO" id="GO:0046983">
    <property type="term" value="F:protein dimerization activity"/>
    <property type="evidence" value="ECO:0007669"/>
    <property type="project" value="InterPro"/>
</dbReference>
<gene>
    <name evidence="9" type="ORF">METZ01_LOCUS159274</name>
</gene>
<comment type="similarity">
    <text evidence="1">Belongs to the RNA polymerase alpha chain family.</text>
</comment>
<dbReference type="InterPro" id="IPR036603">
    <property type="entry name" value="RBP11-like"/>
</dbReference>
<dbReference type="NCBIfam" id="NF003519">
    <property type="entry name" value="PRK05182.2-5"/>
    <property type="match status" value="1"/>
</dbReference>
<dbReference type="Pfam" id="PF01000">
    <property type="entry name" value="RNA_pol_A_bac"/>
    <property type="match status" value="1"/>
</dbReference>
<dbReference type="GO" id="GO:0006351">
    <property type="term" value="P:DNA-templated transcription"/>
    <property type="evidence" value="ECO:0007669"/>
    <property type="project" value="InterPro"/>
</dbReference>
<sequence>MLEKQFGLSPIDDITVSEPEVPNLRINLVEGTATYGKFIAEPLDKGWGVTLGNPLRRALLSGLPGTAINWVKIEGIEHEYSILKGMREEVFEFLLNAKGIRLRSLSDRSGRLRLEVDGEGEVKAGDIMATADFEIVNPEHHLATLDSKDAHLSVEFSVEQGFGYQQATDMEDDSIGTLPIDAIFTPIKKANFSVEPTRVGQRSDWEKLTLEIWTDGSIDPKEALKKASELLMNHCYIFSKFDDTKEEQSPASGLGITPEIYNTPVETLDLSARTLNCLKRAGINRVGEVVAMPEPDLLKIRNFGRKSLNELFDILAERNMLPSK</sequence>
<comment type="catalytic activity">
    <reaction evidence="7">
        <text>RNA(n) + a ribonucleoside 5'-triphosphate = RNA(n+1) + diphosphate</text>
        <dbReference type="Rhea" id="RHEA:21248"/>
        <dbReference type="Rhea" id="RHEA-COMP:14527"/>
        <dbReference type="Rhea" id="RHEA-COMP:17342"/>
        <dbReference type="ChEBI" id="CHEBI:33019"/>
        <dbReference type="ChEBI" id="CHEBI:61557"/>
        <dbReference type="ChEBI" id="CHEBI:140395"/>
        <dbReference type="EC" id="2.7.7.6"/>
    </reaction>
</comment>
<dbReference type="CDD" id="cd06928">
    <property type="entry name" value="RNAP_alpha_NTD"/>
    <property type="match status" value="1"/>
</dbReference>
<dbReference type="GO" id="GO:0005737">
    <property type="term" value="C:cytoplasm"/>
    <property type="evidence" value="ECO:0007669"/>
    <property type="project" value="UniProtKB-ARBA"/>
</dbReference>
<evidence type="ECO:0000256" key="2">
    <source>
        <dbReference type="ARBA" id="ARBA00012418"/>
    </source>
</evidence>
<keyword evidence="3" id="KW-0240">DNA-directed RNA polymerase</keyword>
<protein>
    <recommendedName>
        <fullName evidence="2">DNA-directed RNA polymerase</fullName>
        <ecNumber evidence="2">2.7.7.6</ecNumber>
    </recommendedName>
</protein>
<evidence type="ECO:0000256" key="4">
    <source>
        <dbReference type="ARBA" id="ARBA00022679"/>
    </source>
</evidence>
<dbReference type="AlphaFoldDB" id="A0A382AY06"/>
<dbReference type="GO" id="GO:0003899">
    <property type="term" value="F:DNA-directed RNA polymerase activity"/>
    <property type="evidence" value="ECO:0007669"/>
    <property type="project" value="UniProtKB-EC"/>
</dbReference>
<dbReference type="NCBIfam" id="TIGR02027">
    <property type="entry name" value="rpoA"/>
    <property type="match status" value="1"/>
</dbReference>
<keyword evidence="6" id="KW-0804">Transcription</keyword>
<dbReference type="InterPro" id="IPR011260">
    <property type="entry name" value="RNAP_asu_C"/>
</dbReference>
<keyword evidence="4" id="KW-0808">Transferase</keyword>
<organism evidence="9">
    <name type="scientific">marine metagenome</name>
    <dbReference type="NCBI Taxonomy" id="408172"/>
    <lineage>
        <taxon>unclassified sequences</taxon>
        <taxon>metagenomes</taxon>
        <taxon>ecological metagenomes</taxon>
    </lineage>
</organism>
<evidence type="ECO:0000259" key="8">
    <source>
        <dbReference type="SMART" id="SM00662"/>
    </source>
</evidence>
<dbReference type="InterPro" id="IPR011263">
    <property type="entry name" value="DNA-dir_RNA_pol_RpoA/D/Rpb3"/>
</dbReference>
<proteinExistence type="inferred from homology"/>
<dbReference type="Gene3D" id="3.30.1360.10">
    <property type="entry name" value="RNA polymerase, RBP11-like subunit"/>
    <property type="match status" value="1"/>
</dbReference>
<dbReference type="EMBL" id="UINC01027344">
    <property type="protein sequence ID" value="SVB06420.1"/>
    <property type="molecule type" value="Genomic_DNA"/>
</dbReference>
<evidence type="ECO:0000256" key="5">
    <source>
        <dbReference type="ARBA" id="ARBA00022695"/>
    </source>
</evidence>
<dbReference type="SUPFAM" id="SSF47789">
    <property type="entry name" value="C-terminal domain of RNA polymerase alpha subunit"/>
    <property type="match status" value="1"/>
</dbReference>
<dbReference type="Pfam" id="PF01193">
    <property type="entry name" value="RNA_pol_L"/>
    <property type="match status" value="1"/>
</dbReference>
<dbReference type="InterPro" id="IPR011262">
    <property type="entry name" value="DNA-dir_RNA_pol_insert"/>
</dbReference>
<dbReference type="GO" id="GO:0000428">
    <property type="term" value="C:DNA-directed RNA polymerase complex"/>
    <property type="evidence" value="ECO:0007669"/>
    <property type="project" value="UniProtKB-KW"/>
</dbReference>
<dbReference type="HAMAP" id="MF_00059">
    <property type="entry name" value="RNApol_bact_RpoA"/>
    <property type="match status" value="1"/>
</dbReference>
<dbReference type="Gene3D" id="1.10.150.20">
    <property type="entry name" value="5' to 3' exonuclease, C-terminal subdomain"/>
    <property type="match status" value="1"/>
</dbReference>
<name>A0A382AY06_9ZZZZ</name>
<evidence type="ECO:0000313" key="9">
    <source>
        <dbReference type="EMBL" id="SVB06420.1"/>
    </source>
</evidence>
<dbReference type="EC" id="2.7.7.6" evidence="2"/>